<reference evidence="2" key="1">
    <citation type="submission" date="2021-03" db="EMBL/GenBank/DDBJ databases">
        <title>Draft genome sequence of rust myrtle Austropuccinia psidii MF-1, a brazilian biotype.</title>
        <authorList>
            <person name="Quecine M.C."/>
            <person name="Pachon D.M.R."/>
            <person name="Bonatelli M.L."/>
            <person name="Correr F.H."/>
            <person name="Franceschini L.M."/>
            <person name="Leite T.F."/>
            <person name="Margarido G.R.A."/>
            <person name="Almeida C.A."/>
            <person name="Ferrarezi J.A."/>
            <person name="Labate C.A."/>
        </authorList>
    </citation>
    <scope>NUCLEOTIDE SEQUENCE</scope>
    <source>
        <strain evidence="2">MF-1</strain>
    </source>
</reference>
<accession>A0A9Q3ITF0</accession>
<evidence type="ECO:0000313" key="3">
    <source>
        <dbReference type="Proteomes" id="UP000765509"/>
    </source>
</evidence>
<protein>
    <submittedName>
        <fullName evidence="2">Uncharacterized protein</fullName>
    </submittedName>
</protein>
<dbReference type="OrthoDB" id="3234349at2759"/>
<evidence type="ECO:0000256" key="1">
    <source>
        <dbReference type="SAM" id="MobiDB-lite"/>
    </source>
</evidence>
<name>A0A9Q3ITF0_9BASI</name>
<proteinExistence type="predicted"/>
<feature type="region of interest" description="Disordered" evidence="1">
    <location>
        <begin position="80"/>
        <end position="107"/>
    </location>
</feature>
<sequence>MAVTELKNEAECTRMVKHTGIRWSELNCLHYWDPVQQIPLGIMHNWFEGIFQHHFGYQWRWDFEKFVKIQAKRNKIEADDDLEMEDGDTSGQAGLSREQGHNIMVAL</sequence>
<gene>
    <name evidence="2" type="ORF">O181_089346</name>
</gene>
<organism evidence="2 3">
    <name type="scientific">Austropuccinia psidii MF-1</name>
    <dbReference type="NCBI Taxonomy" id="1389203"/>
    <lineage>
        <taxon>Eukaryota</taxon>
        <taxon>Fungi</taxon>
        <taxon>Dikarya</taxon>
        <taxon>Basidiomycota</taxon>
        <taxon>Pucciniomycotina</taxon>
        <taxon>Pucciniomycetes</taxon>
        <taxon>Pucciniales</taxon>
        <taxon>Sphaerophragmiaceae</taxon>
        <taxon>Austropuccinia</taxon>
    </lineage>
</organism>
<dbReference type="Proteomes" id="UP000765509">
    <property type="component" value="Unassembled WGS sequence"/>
</dbReference>
<comment type="caution">
    <text evidence="2">The sequence shown here is derived from an EMBL/GenBank/DDBJ whole genome shotgun (WGS) entry which is preliminary data.</text>
</comment>
<dbReference type="EMBL" id="AVOT02054982">
    <property type="protein sequence ID" value="MBW0549631.1"/>
    <property type="molecule type" value="Genomic_DNA"/>
</dbReference>
<keyword evidence="3" id="KW-1185">Reference proteome</keyword>
<dbReference type="AlphaFoldDB" id="A0A9Q3ITF0"/>
<evidence type="ECO:0000313" key="2">
    <source>
        <dbReference type="EMBL" id="MBW0549631.1"/>
    </source>
</evidence>